<name>A0A387B105_9MICO</name>
<dbReference type="GO" id="GO:0016779">
    <property type="term" value="F:nucleotidyltransferase activity"/>
    <property type="evidence" value="ECO:0007669"/>
    <property type="project" value="TreeGrafter"/>
</dbReference>
<organism evidence="3 4">
    <name type="scientific">Protaetiibacter intestinalis</name>
    <dbReference type="NCBI Taxonomy" id="2419774"/>
    <lineage>
        <taxon>Bacteria</taxon>
        <taxon>Bacillati</taxon>
        <taxon>Actinomycetota</taxon>
        <taxon>Actinomycetes</taxon>
        <taxon>Micrococcales</taxon>
        <taxon>Microbacteriaceae</taxon>
        <taxon>Protaetiibacter</taxon>
    </lineage>
</organism>
<evidence type="ECO:0000259" key="2">
    <source>
        <dbReference type="Pfam" id="PF00899"/>
    </source>
</evidence>
<proteinExistence type="predicted"/>
<dbReference type="InterPro" id="IPR035985">
    <property type="entry name" value="Ubiquitin-activating_enz"/>
</dbReference>
<dbReference type="InterPro" id="IPR000594">
    <property type="entry name" value="ThiF_NAD_FAD-bd"/>
</dbReference>
<dbReference type="PANTHER" id="PTHR10953:SF247">
    <property type="entry name" value="SLL6053 PROTEIN"/>
    <property type="match status" value="1"/>
</dbReference>
<dbReference type="AlphaFoldDB" id="A0A387B105"/>
<feature type="compositionally biased region" description="Polar residues" evidence="1">
    <location>
        <begin position="1"/>
        <end position="12"/>
    </location>
</feature>
<dbReference type="SUPFAM" id="SSF69572">
    <property type="entry name" value="Activating enzymes of the ubiquitin-like proteins"/>
    <property type="match status" value="1"/>
</dbReference>
<dbReference type="GO" id="GO:0004792">
    <property type="term" value="F:thiosulfate-cyanide sulfurtransferase activity"/>
    <property type="evidence" value="ECO:0007669"/>
    <property type="project" value="TreeGrafter"/>
</dbReference>
<dbReference type="GO" id="GO:0005737">
    <property type="term" value="C:cytoplasm"/>
    <property type="evidence" value="ECO:0007669"/>
    <property type="project" value="TreeGrafter"/>
</dbReference>
<feature type="domain" description="THIF-type NAD/FAD binding fold" evidence="2">
    <location>
        <begin position="316"/>
        <end position="488"/>
    </location>
</feature>
<dbReference type="EMBL" id="CP032630">
    <property type="protein sequence ID" value="AYF97184.1"/>
    <property type="molecule type" value="Genomic_DNA"/>
</dbReference>
<accession>A0A387B105</accession>
<dbReference type="Gene3D" id="3.40.50.720">
    <property type="entry name" value="NAD(P)-binding Rossmann-like Domain"/>
    <property type="match status" value="1"/>
</dbReference>
<dbReference type="Proteomes" id="UP000278886">
    <property type="component" value="Chromosome"/>
</dbReference>
<evidence type="ECO:0000313" key="4">
    <source>
        <dbReference type="Proteomes" id="UP000278886"/>
    </source>
</evidence>
<dbReference type="InterPro" id="IPR045886">
    <property type="entry name" value="ThiF/MoeB/HesA"/>
</dbReference>
<reference evidence="4" key="1">
    <citation type="submission" date="2018-09" db="EMBL/GenBank/DDBJ databases">
        <title>Genome sequencing of strain 2DFWR-13.</title>
        <authorList>
            <person name="Heo J."/>
            <person name="Kim S.-J."/>
            <person name="Kwon S.-W."/>
        </authorList>
    </citation>
    <scope>NUCLEOTIDE SEQUENCE [LARGE SCALE GENOMIC DNA]</scope>
    <source>
        <strain evidence="4">2DFWR-13</strain>
    </source>
</reference>
<feature type="region of interest" description="Disordered" evidence="1">
    <location>
        <begin position="1"/>
        <end position="71"/>
    </location>
</feature>
<dbReference type="GO" id="GO:0008641">
    <property type="term" value="F:ubiquitin-like modifier activating enzyme activity"/>
    <property type="evidence" value="ECO:0007669"/>
    <property type="project" value="InterPro"/>
</dbReference>
<evidence type="ECO:0000256" key="1">
    <source>
        <dbReference type="SAM" id="MobiDB-lite"/>
    </source>
</evidence>
<keyword evidence="4" id="KW-1185">Reference proteome</keyword>
<sequence>MKATCSSPSNRAARSPDGSGGGRGSFGVHRGPRRARDRGARRRPRRCLRHRGSRGGARRHGGRHGGEHQRARRLARIAAALGSFSGRSQIRVDEHRQRRLPSGMAAPLARHRSMVDGSPAGAELARSCPGPRVGGHRMRFSVAIPSDVERELARHLTRDDGDEDVCIATYVWSTGAARQTALVRRVILPREGERYVHGNASFTGAYVLRAATEAADRGEGIVLLHSHPGASQWQGLSGPDRNTESEYERVARAVTGEPLVGMTLGTAGPSWSARVWNGASAPLFGESVRVVGPQLAVTWNDQLRPRPAATASQRRTVSAWGPARQASITRLRVLVVGVGSVGLDIAVRIAATGIERLGVMDIDTVEELNLDRMVGATRADAQARRRKTEVAARLALSAATADNFEVEAHDMSITEHDGLAAALDYDVIFSCVDRPWPRAVLNAIAYADLIPVIDGGIALDSFPNGEMRGGTWRVHTLVPGRPCLQCNGQLRVNELTLDRNGLLDDPSYIERAGLEPMTGSPNVALLAASVSAGQLAQFVSLVASPAGMGVPGPLRYMLAPHHLEHVDAHSGLFCSYENGVADGDRRLPLTIPTTRRVSARRARPESWRRLRERLRTLMQRRPGA</sequence>
<dbReference type="PANTHER" id="PTHR10953">
    <property type="entry name" value="UBIQUITIN-ACTIVATING ENZYME E1"/>
    <property type="match status" value="1"/>
</dbReference>
<evidence type="ECO:0000313" key="3">
    <source>
        <dbReference type="EMBL" id="AYF97184.1"/>
    </source>
</evidence>
<protein>
    <recommendedName>
        <fullName evidence="2">THIF-type NAD/FAD binding fold domain-containing protein</fullName>
    </recommendedName>
</protein>
<feature type="compositionally biased region" description="Basic residues" evidence="1">
    <location>
        <begin position="30"/>
        <end position="63"/>
    </location>
</feature>
<dbReference type="Pfam" id="PF00899">
    <property type="entry name" value="ThiF"/>
    <property type="match status" value="1"/>
</dbReference>
<dbReference type="KEGG" id="lyd:D7I47_02260"/>
<gene>
    <name evidence="3" type="ORF">D7I47_02260</name>
</gene>